<dbReference type="CDD" id="cd00088">
    <property type="entry name" value="HPT"/>
    <property type="match status" value="1"/>
</dbReference>
<dbReference type="AlphaFoldDB" id="A0A0F9AG20"/>
<dbReference type="PROSITE" id="PS50894">
    <property type="entry name" value="HPT"/>
    <property type="match status" value="1"/>
</dbReference>
<comment type="caution">
    <text evidence="2">The sequence shown here is derived from an EMBL/GenBank/DDBJ whole genome shotgun (WGS) entry which is preliminary data.</text>
</comment>
<dbReference type="Pfam" id="PF01627">
    <property type="entry name" value="Hpt"/>
    <property type="match status" value="1"/>
</dbReference>
<dbReference type="InterPro" id="IPR051315">
    <property type="entry name" value="Bact_Chemotaxis_CheA"/>
</dbReference>
<accession>A0A0F9AG20</accession>
<feature type="non-terminal residue" evidence="2">
    <location>
        <position position="77"/>
    </location>
</feature>
<protein>
    <recommendedName>
        <fullName evidence="1">HPt domain-containing protein</fullName>
    </recommendedName>
</protein>
<feature type="domain" description="HPt" evidence="1">
    <location>
        <begin position="1"/>
        <end position="77"/>
    </location>
</feature>
<dbReference type="EMBL" id="LAZR01042911">
    <property type="protein sequence ID" value="KKL08350.1"/>
    <property type="molecule type" value="Genomic_DNA"/>
</dbReference>
<proteinExistence type="predicted"/>
<gene>
    <name evidence="2" type="ORF">LCGC14_2576760</name>
</gene>
<sequence>MSENNYREMYLTEALEHIDIMNQALLKLEEQPDVKDHLDLNFRSAHTIKGMAATMGYEQTKDLCKNIENINDEIRNK</sequence>
<dbReference type="PANTHER" id="PTHR43395">
    <property type="entry name" value="SENSOR HISTIDINE KINASE CHEA"/>
    <property type="match status" value="1"/>
</dbReference>
<organism evidence="2">
    <name type="scientific">marine sediment metagenome</name>
    <dbReference type="NCBI Taxonomy" id="412755"/>
    <lineage>
        <taxon>unclassified sequences</taxon>
        <taxon>metagenomes</taxon>
        <taxon>ecological metagenomes</taxon>
    </lineage>
</organism>
<dbReference type="SUPFAM" id="SSF47226">
    <property type="entry name" value="Histidine-containing phosphotransfer domain, HPT domain"/>
    <property type="match status" value="1"/>
</dbReference>
<evidence type="ECO:0000313" key="2">
    <source>
        <dbReference type="EMBL" id="KKL08350.1"/>
    </source>
</evidence>
<dbReference type="Gene3D" id="1.20.120.160">
    <property type="entry name" value="HPT domain"/>
    <property type="match status" value="1"/>
</dbReference>
<reference evidence="2" key="1">
    <citation type="journal article" date="2015" name="Nature">
        <title>Complex archaea that bridge the gap between prokaryotes and eukaryotes.</title>
        <authorList>
            <person name="Spang A."/>
            <person name="Saw J.H."/>
            <person name="Jorgensen S.L."/>
            <person name="Zaremba-Niedzwiedzka K."/>
            <person name="Martijn J."/>
            <person name="Lind A.E."/>
            <person name="van Eijk R."/>
            <person name="Schleper C."/>
            <person name="Guy L."/>
            <person name="Ettema T.J."/>
        </authorList>
    </citation>
    <scope>NUCLEOTIDE SEQUENCE</scope>
</reference>
<dbReference type="SMART" id="SM00073">
    <property type="entry name" value="HPT"/>
    <property type="match status" value="1"/>
</dbReference>
<dbReference type="InterPro" id="IPR036641">
    <property type="entry name" value="HPT_dom_sf"/>
</dbReference>
<name>A0A0F9AG20_9ZZZZ</name>
<evidence type="ECO:0000259" key="1">
    <source>
        <dbReference type="PROSITE" id="PS50894"/>
    </source>
</evidence>
<dbReference type="InterPro" id="IPR008207">
    <property type="entry name" value="Sig_transdc_His_kin_Hpt_dom"/>
</dbReference>
<dbReference type="GO" id="GO:0000160">
    <property type="term" value="P:phosphorelay signal transduction system"/>
    <property type="evidence" value="ECO:0007669"/>
    <property type="project" value="InterPro"/>
</dbReference>
<dbReference type="PANTHER" id="PTHR43395:SF10">
    <property type="entry name" value="CHEMOTAXIS PROTEIN CHEA"/>
    <property type="match status" value="1"/>
</dbReference>